<comment type="caution">
    <text evidence="10">The sequence shown here is derived from an EMBL/GenBank/DDBJ whole genome shotgun (WGS) entry which is preliminary data.</text>
</comment>
<keyword evidence="11" id="KW-1185">Reference proteome</keyword>
<dbReference type="GO" id="GO:0003677">
    <property type="term" value="F:DNA binding"/>
    <property type="evidence" value="ECO:0007669"/>
    <property type="project" value="UniProtKB-UniRule"/>
</dbReference>
<dbReference type="Gene3D" id="1.10.10.60">
    <property type="entry name" value="Homeodomain-like"/>
    <property type="match status" value="1"/>
</dbReference>
<feature type="region of interest" description="Disordered" evidence="8">
    <location>
        <begin position="177"/>
        <end position="246"/>
    </location>
</feature>
<keyword evidence="3 6" id="KW-0238">DNA-binding</keyword>
<protein>
    <recommendedName>
        <fullName evidence="9">Homeobox domain-containing protein</fullName>
    </recommendedName>
</protein>
<dbReference type="EMBL" id="JAQQPM010000006">
    <property type="protein sequence ID" value="KAK2073006.1"/>
    <property type="molecule type" value="Genomic_DNA"/>
</dbReference>
<dbReference type="Pfam" id="PF00046">
    <property type="entry name" value="Homeodomain"/>
    <property type="match status" value="1"/>
</dbReference>
<evidence type="ECO:0000256" key="2">
    <source>
        <dbReference type="ARBA" id="ARBA00010896"/>
    </source>
</evidence>
<accession>A0AAD9MI15</accession>
<keyword evidence="5 6" id="KW-0539">Nucleus</keyword>
<feature type="compositionally biased region" description="Basic and acidic residues" evidence="8">
    <location>
        <begin position="119"/>
        <end position="145"/>
    </location>
</feature>
<organism evidence="10 11">
    <name type="scientific">Phyllachora maydis</name>
    <dbReference type="NCBI Taxonomy" id="1825666"/>
    <lineage>
        <taxon>Eukaryota</taxon>
        <taxon>Fungi</taxon>
        <taxon>Dikarya</taxon>
        <taxon>Ascomycota</taxon>
        <taxon>Pezizomycotina</taxon>
        <taxon>Sordariomycetes</taxon>
        <taxon>Sordariomycetidae</taxon>
        <taxon>Phyllachorales</taxon>
        <taxon>Phyllachoraceae</taxon>
        <taxon>Phyllachora</taxon>
    </lineage>
</organism>
<evidence type="ECO:0000313" key="10">
    <source>
        <dbReference type="EMBL" id="KAK2073006.1"/>
    </source>
</evidence>
<dbReference type="AlphaFoldDB" id="A0AAD9MI15"/>
<evidence type="ECO:0000256" key="5">
    <source>
        <dbReference type="ARBA" id="ARBA00023242"/>
    </source>
</evidence>
<comment type="subcellular location">
    <subcellularLocation>
        <location evidence="1 6 7">Nucleus</location>
    </subcellularLocation>
</comment>
<evidence type="ECO:0000256" key="8">
    <source>
        <dbReference type="SAM" id="MobiDB-lite"/>
    </source>
</evidence>
<evidence type="ECO:0000256" key="6">
    <source>
        <dbReference type="PROSITE-ProRule" id="PRU00108"/>
    </source>
</evidence>
<evidence type="ECO:0000259" key="9">
    <source>
        <dbReference type="PROSITE" id="PS50071"/>
    </source>
</evidence>
<evidence type="ECO:0000256" key="7">
    <source>
        <dbReference type="RuleBase" id="RU000682"/>
    </source>
</evidence>
<dbReference type="PANTHER" id="PTHR24341:SF6">
    <property type="entry name" value="HOMEOBOX PROTEIN INVECTED"/>
    <property type="match status" value="1"/>
</dbReference>
<dbReference type="PANTHER" id="PTHR24341">
    <property type="entry name" value="HOMEOBOX PROTEIN ENGRAILED"/>
    <property type="match status" value="1"/>
</dbReference>
<reference evidence="10" key="1">
    <citation type="journal article" date="2023" name="Mol. Plant Microbe Interact.">
        <title>Elucidating the Obligate Nature and Biological Capacity of an Invasive Fungal Corn Pathogen.</title>
        <authorList>
            <person name="MacCready J.S."/>
            <person name="Roggenkamp E.M."/>
            <person name="Gdanetz K."/>
            <person name="Chilvers M.I."/>
        </authorList>
    </citation>
    <scope>NUCLEOTIDE SEQUENCE</scope>
    <source>
        <strain evidence="10">PM02</strain>
    </source>
</reference>
<proteinExistence type="inferred from homology"/>
<dbReference type="GO" id="GO:0016586">
    <property type="term" value="C:RSC-type complex"/>
    <property type="evidence" value="ECO:0007669"/>
    <property type="project" value="TreeGrafter"/>
</dbReference>
<dbReference type="SUPFAM" id="SSF46689">
    <property type="entry name" value="Homeodomain-like"/>
    <property type="match status" value="1"/>
</dbReference>
<dbReference type="InterPro" id="IPR001356">
    <property type="entry name" value="HD"/>
</dbReference>
<feature type="compositionally biased region" description="Acidic residues" evidence="8">
    <location>
        <begin position="183"/>
        <end position="214"/>
    </location>
</feature>
<dbReference type="CDD" id="cd00086">
    <property type="entry name" value="homeodomain"/>
    <property type="match status" value="1"/>
</dbReference>
<evidence type="ECO:0000256" key="1">
    <source>
        <dbReference type="ARBA" id="ARBA00004123"/>
    </source>
</evidence>
<feature type="DNA-binding region" description="Homeobox" evidence="6">
    <location>
        <begin position="64"/>
        <end position="123"/>
    </location>
</feature>
<dbReference type="InterPro" id="IPR009057">
    <property type="entry name" value="Homeodomain-like_sf"/>
</dbReference>
<dbReference type="GO" id="GO:0000981">
    <property type="term" value="F:DNA-binding transcription factor activity, RNA polymerase II-specific"/>
    <property type="evidence" value="ECO:0007669"/>
    <property type="project" value="InterPro"/>
</dbReference>
<dbReference type="InterPro" id="IPR017970">
    <property type="entry name" value="Homeobox_CS"/>
</dbReference>
<sequence length="443" mass="49047">MEYMDAYRQMYPASSMQGYRVQAQQGHQFPAMWSQAQLLALYQQNPQRAAAVMMGHSPIHASKQTEPKPRLAKDEVEVLEREFAKNQKPNSSVKRDLAEKMGVEVPRINNWFQNRRAKEKQMKKAREFEAQQAKDRDSVESKSDSEGGNQSSDTEGLDLDDTHASLTVSTAFFQSRATVQFDNDNDDGGGDDNDNTNDDDDDDDDENENGDTEDVDNHLDTGHSSHHRTLEPISTTIEVQSPRGSDSDGFVHDDMISDIPHAQFNTDFAISSWTLDAMNMQGLRETTVSTTTSDEEQGYTFGPLGAPFFKAEQAIKTPPGTPLRFHEPMFPQALDQAWGFAQQQDEPLPTPSLCSHGSELDFSVAPSLPAYVASQPVTPSFPSAAIGPTYGGFLGHHGLPGTEYTFPDAYAVEVPTLSSPSLPKLKQFQFAQNVTPQDFAVEK</sequence>
<dbReference type="Proteomes" id="UP001217918">
    <property type="component" value="Unassembled WGS sequence"/>
</dbReference>
<feature type="compositionally biased region" description="Polar residues" evidence="8">
    <location>
        <begin position="232"/>
        <end position="244"/>
    </location>
</feature>
<name>A0AAD9MI15_9PEZI</name>
<feature type="domain" description="Homeobox" evidence="9">
    <location>
        <begin position="62"/>
        <end position="122"/>
    </location>
</feature>
<dbReference type="PROSITE" id="PS00027">
    <property type="entry name" value="HOMEOBOX_1"/>
    <property type="match status" value="1"/>
</dbReference>
<evidence type="ECO:0000256" key="3">
    <source>
        <dbReference type="ARBA" id="ARBA00023125"/>
    </source>
</evidence>
<feature type="region of interest" description="Disordered" evidence="8">
    <location>
        <begin position="114"/>
        <end position="159"/>
    </location>
</feature>
<keyword evidence="4 6" id="KW-0371">Homeobox</keyword>
<comment type="similarity">
    <text evidence="2">Belongs to the engrailed homeobox family.</text>
</comment>
<gene>
    <name evidence="10" type="ORF">P8C59_007320</name>
</gene>
<evidence type="ECO:0000256" key="4">
    <source>
        <dbReference type="ARBA" id="ARBA00023155"/>
    </source>
</evidence>
<dbReference type="SMART" id="SM00389">
    <property type="entry name" value="HOX"/>
    <property type="match status" value="1"/>
</dbReference>
<dbReference type="InterPro" id="IPR050720">
    <property type="entry name" value="Engrailed_Homeobox_TFs"/>
</dbReference>
<dbReference type="PROSITE" id="PS50071">
    <property type="entry name" value="HOMEOBOX_2"/>
    <property type="match status" value="1"/>
</dbReference>
<evidence type="ECO:0000313" key="11">
    <source>
        <dbReference type="Proteomes" id="UP001217918"/>
    </source>
</evidence>